<sequence>MLPYYLLYLKGETALRDLRNDATPSRFNHALEAMRH</sequence>
<gene>
    <name evidence="1" type="ordered locus">MADE_1007800</name>
</gene>
<proteinExistence type="predicted"/>
<dbReference type="HOGENOM" id="CLU_3354157_0_0_6"/>
<keyword evidence="2" id="KW-1185">Reference proteome</keyword>
<dbReference type="EMBL" id="CP001103">
    <property type="protein sequence ID" value="AEA97700.1"/>
    <property type="molecule type" value="Genomic_DNA"/>
</dbReference>
<protein>
    <submittedName>
        <fullName evidence="1">Uncharacterized protein</fullName>
    </submittedName>
</protein>
<evidence type="ECO:0000313" key="2">
    <source>
        <dbReference type="Proteomes" id="UP000001870"/>
    </source>
</evidence>
<accession>F2G8D1</accession>
<name>F2G8D1_ALTMD</name>
<evidence type="ECO:0000313" key="1">
    <source>
        <dbReference type="EMBL" id="AEA97700.1"/>
    </source>
</evidence>
<organism evidence="1 2">
    <name type="scientific">Alteromonas mediterranea (strain DSM 17117 / CIP 110805 / LMG 28347 / Deep ecotype)</name>
    <dbReference type="NCBI Taxonomy" id="1774373"/>
    <lineage>
        <taxon>Bacteria</taxon>
        <taxon>Pseudomonadati</taxon>
        <taxon>Pseudomonadota</taxon>
        <taxon>Gammaproteobacteria</taxon>
        <taxon>Alteromonadales</taxon>
        <taxon>Alteromonadaceae</taxon>
        <taxon>Alteromonas/Salinimonas group</taxon>
        <taxon>Alteromonas</taxon>
    </lineage>
</organism>
<reference evidence="1 2" key="1">
    <citation type="journal article" date="2008" name="ISME J.">
        <title>Comparative genomics of two ecotypes of the marine planktonic copiotroph Alteromonas macleodii suggests alternative lifestyles associated with different kinds of particulate organic matter.</title>
        <authorList>
            <person name="Ivars-Martinez E."/>
            <person name="Martin-Cuadrado A.B."/>
            <person name="D'Auria G."/>
            <person name="Mira A."/>
            <person name="Ferriera S."/>
            <person name="Johnson J."/>
            <person name="Friedman R."/>
            <person name="Rodriguez-Valera F."/>
        </authorList>
    </citation>
    <scope>NUCLEOTIDE SEQUENCE [LARGE SCALE GENOMIC DNA]</scope>
    <source>
        <strain evidence="2">DSM 17117 / CIP 110805 / LMG 28347 / Deep ecotype</strain>
    </source>
</reference>
<dbReference type="Proteomes" id="UP000001870">
    <property type="component" value="Chromosome"/>
</dbReference>
<dbReference type="KEGG" id="amc:MADE_1007800"/>
<reference evidence="1 2" key="2">
    <citation type="journal article" date="2015" name="Antonie Van Leeuwenhoek">
        <title>Ecophysiological diversity of a novel member of the genus Alteromonas, and description of Alteromonas mediterranea sp. nov.</title>
        <authorList>
            <person name="Ivanova E.P."/>
            <person name="Lopez-Perez M."/>
            <person name="Zabalos M."/>
            <person name="Nguyen S.H."/>
            <person name="Webb H.K."/>
            <person name="Ryan J."/>
            <person name="Lagutin K."/>
            <person name="Vyssotski M."/>
            <person name="Crawford R.J."/>
            <person name="Rodriguez-Valera F."/>
        </authorList>
    </citation>
    <scope>NUCLEOTIDE SEQUENCE [LARGE SCALE GENOMIC DNA]</scope>
    <source>
        <strain evidence="2">DSM 17117 / CIP 110805 / LMG 28347 / Deep ecotype</strain>
    </source>
</reference>
<dbReference type="AlphaFoldDB" id="F2G8D1"/>